<organism evidence="2 3">
    <name type="scientific">Nitrospira defluvii</name>
    <dbReference type="NCBI Taxonomy" id="330214"/>
    <lineage>
        <taxon>Bacteria</taxon>
        <taxon>Pseudomonadati</taxon>
        <taxon>Nitrospirota</taxon>
        <taxon>Nitrospiria</taxon>
        <taxon>Nitrospirales</taxon>
        <taxon>Nitrospiraceae</taxon>
        <taxon>Nitrospira</taxon>
    </lineage>
</organism>
<evidence type="ECO:0000256" key="1">
    <source>
        <dbReference type="SAM" id="SignalP"/>
    </source>
</evidence>
<accession>A0ABM8QL37</accession>
<dbReference type="Proteomes" id="UP000675880">
    <property type="component" value="Unassembled WGS sequence"/>
</dbReference>
<sequence length="102" mass="11460">MHMRASLGILMICLLLTACSHNPYLDASLTRYQGKDQAWIEKELGPPDAKTSRFFGGEKWIYNRIAGGKSGPPLFNFKANECQMILFFDKENMVSDSSYSGC</sequence>
<comment type="caution">
    <text evidence="2">The sequence shown here is derived from an EMBL/GenBank/DDBJ whole genome shotgun (WGS) entry which is preliminary data.</text>
</comment>
<evidence type="ECO:0000313" key="2">
    <source>
        <dbReference type="EMBL" id="CAE6702452.1"/>
    </source>
</evidence>
<name>A0ABM8QL37_9BACT</name>
<protein>
    <recommendedName>
        <fullName evidence="4">Lipoprotein SmpA/OmlA domain-containing protein</fullName>
    </recommendedName>
</protein>
<keyword evidence="3" id="KW-1185">Reference proteome</keyword>
<dbReference type="EMBL" id="CAJNBJ010000001">
    <property type="protein sequence ID" value="CAE6702452.1"/>
    <property type="molecule type" value="Genomic_DNA"/>
</dbReference>
<evidence type="ECO:0000313" key="3">
    <source>
        <dbReference type="Proteomes" id="UP000675880"/>
    </source>
</evidence>
<feature type="chain" id="PRO_5047514190" description="Lipoprotein SmpA/OmlA domain-containing protein" evidence="1">
    <location>
        <begin position="21"/>
        <end position="102"/>
    </location>
</feature>
<dbReference type="PROSITE" id="PS51257">
    <property type="entry name" value="PROKAR_LIPOPROTEIN"/>
    <property type="match status" value="1"/>
</dbReference>
<keyword evidence="1" id="KW-0732">Signal</keyword>
<reference evidence="2 3" key="1">
    <citation type="submission" date="2021-02" db="EMBL/GenBank/DDBJ databases">
        <authorList>
            <person name="Han P."/>
        </authorList>
    </citation>
    <scope>NUCLEOTIDE SEQUENCE [LARGE SCALE GENOMIC DNA]</scope>
    <source>
        <strain evidence="2">Candidatus Nitrospira sp. ZN2</strain>
    </source>
</reference>
<proteinExistence type="predicted"/>
<evidence type="ECO:0008006" key="4">
    <source>
        <dbReference type="Google" id="ProtNLM"/>
    </source>
</evidence>
<gene>
    <name evidence="2" type="ORF">NSPZN2_10804</name>
</gene>
<feature type="signal peptide" evidence="1">
    <location>
        <begin position="1"/>
        <end position="20"/>
    </location>
</feature>